<dbReference type="Proteomes" id="UP000719412">
    <property type="component" value="Unassembled WGS sequence"/>
</dbReference>
<evidence type="ECO:0000256" key="3">
    <source>
        <dbReference type="ARBA" id="ARBA00023015"/>
    </source>
</evidence>
<evidence type="ECO:0000313" key="8">
    <source>
        <dbReference type="Proteomes" id="UP000719412"/>
    </source>
</evidence>
<keyword evidence="3" id="KW-0805">Transcription regulation</keyword>
<evidence type="ECO:0000256" key="4">
    <source>
        <dbReference type="ARBA" id="ARBA00023163"/>
    </source>
</evidence>
<evidence type="ECO:0000259" key="6">
    <source>
        <dbReference type="Pfam" id="PF13873"/>
    </source>
</evidence>
<sequence>MKEPEDKKMRRRSANFTKNEVAALMFLIKKYKNQIDSKLMGTNSNKMKDHAWKKIAEEFNSLPGTIENPRSASILRNKYNNLKKLSKHKTVKKYAPDFAIDDEGQSSSIHYEYEGDFDG</sequence>
<gene>
    <name evidence="7" type="ORF">GEV33_002948</name>
</gene>
<comment type="function">
    <text evidence="5">Involved in transvection phenomena (= synapsis-dependent gene expression), where the synaptic pairing of chromosomes carrying genes with which zeste interacts influences the expression of these genes. Zeste binds to DNA and stimulates transcription from a nearby promoter.</text>
</comment>
<evidence type="ECO:0000256" key="5">
    <source>
        <dbReference type="ARBA" id="ARBA00025466"/>
    </source>
</evidence>
<comment type="subunit">
    <text evidence="1">Self-associates forming complexes of several hundred monomers.</text>
</comment>
<dbReference type="Pfam" id="PF13873">
    <property type="entry name" value="Myb_DNA-bind_5"/>
    <property type="match status" value="1"/>
</dbReference>
<comment type="caution">
    <text evidence="7">The sequence shown here is derived from an EMBL/GenBank/DDBJ whole genome shotgun (WGS) entry which is preliminary data.</text>
</comment>
<organism evidence="7 8">
    <name type="scientific">Tenebrio molitor</name>
    <name type="common">Yellow mealworm beetle</name>
    <dbReference type="NCBI Taxonomy" id="7067"/>
    <lineage>
        <taxon>Eukaryota</taxon>
        <taxon>Metazoa</taxon>
        <taxon>Ecdysozoa</taxon>
        <taxon>Arthropoda</taxon>
        <taxon>Hexapoda</taxon>
        <taxon>Insecta</taxon>
        <taxon>Pterygota</taxon>
        <taxon>Neoptera</taxon>
        <taxon>Endopterygota</taxon>
        <taxon>Coleoptera</taxon>
        <taxon>Polyphaga</taxon>
        <taxon>Cucujiformia</taxon>
        <taxon>Tenebrionidae</taxon>
        <taxon>Tenebrio</taxon>
    </lineage>
</organism>
<evidence type="ECO:0000313" key="7">
    <source>
        <dbReference type="EMBL" id="KAH0819843.1"/>
    </source>
</evidence>
<feature type="domain" description="Myb/SANT-like DNA-binding" evidence="6">
    <location>
        <begin position="12"/>
        <end position="90"/>
    </location>
</feature>
<keyword evidence="4" id="KW-0804">Transcription</keyword>
<name>A0A8J6HUI2_TENMO</name>
<protein>
    <recommendedName>
        <fullName evidence="2">Regulatory protein zeste</fullName>
    </recommendedName>
</protein>
<evidence type="ECO:0000256" key="1">
    <source>
        <dbReference type="ARBA" id="ARBA00011764"/>
    </source>
</evidence>
<keyword evidence="8" id="KW-1185">Reference proteome</keyword>
<reference evidence="7" key="1">
    <citation type="journal article" date="2020" name="J Insects Food Feed">
        <title>The yellow mealworm (Tenebrio molitor) genome: a resource for the emerging insects as food and feed industry.</title>
        <authorList>
            <person name="Eriksson T."/>
            <person name="Andere A."/>
            <person name="Kelstrup H."/>
            <person name="Emery V."/>
            <person name="Picard C."/>
        </authorList>
    </citation>
    <scope>NUCLEOTIDE SEQUENCE</scope>
    <source>
        <strain evidence="7">Stoneville</strain>
        <tissue evidence="7">Whole head</tissue>
    </source>
</reference>
<evidence type="ECO:0000256" key="2">
    <source>
        <dbReference type="ARBA" id="ARBA00016807"/>
    </source>
</evidence>
<dbReference type="EMBL" id="JABDTM020013541">
    <property type="protein sequence ID" value="KAH0819843.1"/>
    <property type="molecule type" value="Genomic_DNA"/>
</dbReference>
<dbReference type="InterPro" id="IPR028002">
    <property type="entry name" value="Myb_DNA-bind_5"/>
</dbReference>
<proteinExistence type="predicted"/>
<reference evidence="7" key="2">
    <citation type="submission" date="2021-08" db="EMBL/GenBank/DDBJ databases">
        <authorList>
            <person name="Eriksson T."/>
        </authorList>
    </citation>
    <scope>NUCLEOTIDE SEQUENCE</scope>
    <source>
        <strain evidence="7">Stoneville</strain>
        <tissue evidence="7">Whole head</tissue>
    </source>
</reference>
<dbReference type="Gene3D" id="1.10.10.60">
    <property type="entry name" value="Homeodomain-like"/>
    <property type="match status" value="1"/>
</dbReference>
<dbReference type="AlphaFoldDB" id="A0A8J6HUI2"/>
<accession>A0A8J6HUI2</accession>